<feature type="domain" description="PEP-utilising enzyme C-terminal" evidence="13">
    <location>
        <begin position="522"/>
        <end position="879"/>
    </location>
</feature>
<keyword evidence="14" id="KW-0670">Pyruvate</keyword>
<dbReference type="PATRIC" id="fig|1237085.11.peg.412"/>
<dbReference type="InterPro" id="IPR015813">
    <property type="entry name" value="Pyrv/PenolPyrv_kinase-like_dom"/>
</dbReference>
<evidence type="ECO:0000256" key="8">
    <source>
        <dbReference type="ARBA" id="ARBA00022840"/>
    </source>
</evidence>
<dbReference type="Gene3D" id="3.30.470.20">
    <property type="entry name" value="ATP-grasp fold, B domain"/>
    <property type="match status" value="1"/>
</dbReference>
<dbReference type="GO" id="GO:0050242">
    <property type="term" value="F:pyruvate, phosphate dikinase activity"/>
    <property type="evidence" value="ECO:0007669"/>
    <property type="project" value="UniProtKB-EC"/>
</dbReference>
<dbReference type="GO" id="GO:0046872">
    <property type="term" value="F:metal ion binding"/>
    <property type="evidence" value="ECO:0007669"/>
    <property type="project" value="UniProtKB-KW"/>
</dbReference>
<dbReference type="InterPro" id="IPR013815">
    <property type="entry name" value="ATP_grasp_subdomain_1"/>
</dbReference>
<feature type="binding site" evidence="10">
    <location>
        <position position="779"/>
    </location>
    <ligand>
        <name>Mg(2+)</name>
        <dbReference type="ChEBI" id="CHEBI:18420"/>
    </ligand>
</feature>
<comment type="similarity">
    <text evidence="2">Belongs to the PEP-utilizing enzyme family.</text>
</comment>
<evidence type="ECO:0000256" key="5">
    <source>
        <dbReference type="ARBA" id="ARBA00022723"/>
    </source>
</evidence>
<dbReference type="Pfam" id="PF01326">
    <property type="entry name" value="PPDK_N"/>
    <property type="match status" value="3"/>
</dbReference>
<dbReference type="InterPro" id="IPR000121">
    <property type="entry name" value="PEP_util_C"/>
</dbReference>
<dbReference type="PROSITE" id="PS00370">
    <property type="entry name" value="PEP_ENZYMES_PHOS_SITE"/>
    <property type="match status" value="1"/>
</dbReference>
<feature type="domain" description="Pyruvate phosphate dikinase AMP/ATP-binding" evidence="12">
    <location>
        <begin position="306"/>
        <end position="357"/>
    </location>
</feature>
<feature type="domain" description="PEP-utilising enzyme mobile" evidence="11">
    <location>
        <begin position="423"/>
        <end position="506"/>
    </location>
</feature>
<evidence type="ECO:0000256" key="2">
    <source>
        <dbReference type="ARBA" id="ARBA00007837"/>
    </source>
</evidence>
<dbReference type="FunCoup" id="K0I7Y1">
    <property type="interactions" value="53"/>
</dbReference>
<organism evidence="14 15">
    <name type="scientific">Nitrososphaera gargensis (strain Ga9.2)</name>
    <dbReference type="NCBI Taxonomy" id="1237085"/>
    <lineage>
        <taxon>Archaea</taxon>
        <taxon>Nitrososphaerota</taxon>
        <taxon>Nitrososphaeria</taxon>
        <taxon>Nitrososphaerales</taxon>
        <taxon>Nitrososphaeraceae</taxon>
        <taxon>Nitrososphaera</taxon>
    </lineage>
</organism>
<evidence type="ECO:0000256" key="7">
    <source>
        <dbReference type="ARBA" id="ARBA00022777"/>
    </source>
</evidence>
<dbReference type="SUPFAM" id="SSF51621">
    <property type="entry name" value="Phosphoenolpyruvate/pyruvate domain"/>
    <property type="match status" value="1"/>
</dbReference>
<evidence type="ECO:0000256" key="1">
    <source>
        <dbReference type="ARBA" id="ARBA00001946"/>
    </source>
</evidence>
<keyword evidence="9 10" id="KW-0460">Magnesium</keyword>
<dbReference type="KEGG" id="nga:Ngar_c04290"/>
<dbReference type="EC" id="2.7.9.1" evidence="3"/>
<keyword evidence="7 14" id="KW-0418">Kinase</keyword>
<dbReference type="PANTHER" id="PTHR22931:SF9">
    <property type="entry name" value="PYRUVATE, PHOSPHATE DIKINASE 1, CHLOROPLASTIC"/>
    <property type="match status" value="1"/>
</dbReference>
<keyword evidence="6" id="KW-0547">Nucleotide-binding</keyword>
<dbReference type="InterPro" id="IPR036637">
    <property type="entry name" value="Phosphohistidine_dom_sf"/>
</dbReference>
<dbReference type="SUPFAM" id="SSF56059">
    <property type="entry name" value="Glutathione synthetase ATP-binding domain-like"/>
    <property type="match status" value="1"/>
</dbReference>
<evidence type="ECO:0000313" key="15">
    <source>
        <dbReference type="Proteomes" id="UP000008037"/>
    </source>
</evidence>
<proteinExistence type="inferred from homology"/>
<evidence type="ECO:0000256" key="4">
    <source>
        <dbReference type="ARBA" id="ARBA00022679"/>
    </source>
</evidence>
<evidence type="ECO:0000256" key="3">
    <source>
        <dbReference type="ARBA" id="ARBA00011994"/>
    </source>
</evidence>
<dbReference type="PIRSF" id="PIRSF000853">
    <property type="entry name" value="PPDK"/>
    <property type="match status" value="1"/>
</dbReference>
<comment type="cofactor">
    <cofactor evidence="1 10">
        <name>Mg(2+)</name>
        <dbReference type="ChEBI" id="CHEBI:18420"/>
    </cofactor>
</comment>
<feature type="binding site" evidence="10">
    <location>
        <position position="755"/>
    </location>
    <ligand>
        <name>Mg(2+)</name>
        <dbReference type="ChEBI" id="CHEBI:18420"/>
    </ligand>
</feature>
<gene>
    <name evidence="14" type="primary">ppdK</name>
    <name evidence="14" type="ordered locus">Ngar_c04290</name>
</gene>
<evidence type="ECO:0000256" key="6">
    <source>
        <dbReference type="ARBA" id="ARBA00022741"/>
    </source>
</evidence>
<name>K0I7Y1_NITGG</name>
<dbReference type="PANTHER" id="PTHR22931">
    <property type="entry name" value="PHOSPHOENOLPYRUVATE DIKINASE-RELATED"/>
    <property type="match status" value="1"/>
</dbReference>
<dbReference type="InterPro" id="IPR008279">
    <property type="entry name" value="PEP-util_enz_mobile_dom"/>
</dbReference>
<evidence type="ECO:0000259" key="12">
    <source>
        <dbReference type="Pfam" id="PF01326"/>
    </source>
</evidence>
<dbReference type="Gene3D" id="1.20.80.30">
    <property type="match status" value="1"/>
</dbReference>
<keyword evidence="4 14" id="KW-0808">Transferase</keyword>
<dbReference type="Proteomes" id="UP000008037">
    <property type="component" value="Chromosome"/>
</dbReference>
<dbReference type="InterPro" id="IPR040442">
    <property type="entry name" value="Pyrv_kinase-like_dom_sf"/>
</dbReference>
<reference evidence="14 15" key="1">
    <citation type="journal article" date="2012" name="Environ. Microbiol.">
        <title>The genome of the ammonia-oxidizing Candidatus Nitrososphaera gargensis: insights into metabolic versatility and environmental adaptations.</title>
        <authorList>
            <person name="Spang A."/>
            <person name="Poehlein A."/>
            <person name="Offre P."/>
            <person name="Zumbragel S."/>
            <person name="Haider S."/>
            <person name="Rychlik N."/>
            <person name="Nowka B."/>
            <person name="Schmeisser C."/>
            <person name="Lebedeva E.V."/>
            <person name="Rattei T."/>
            <person name="Bohm C."/>
            <person name="Schmid M."/>
            <person name="Galushko A."/>
            <person name="Hatzenpichler R."/>
            <person name="Weinmaier T."/>
            <person name="Daniel R."/>
            <person name="Schleper C."/>
            <person name="Spieck E."/>
            <person name="Streit W."/>
            <person name="Wagner M."/>
        </authorList>
    </citation>
    <scope>NUCLEOTIDE SEQUENCE [LARGE SCALE GENOMIC DNA]</scope>
    <source>
        <strain evidence="15">Ga9.2</strain>
    </source>
</reference>
<dbReference type="OrthoDB" id="23397at2157"/>
<dbReference type="Gene3D" id="1.10.189.10">
    <property type="entry name" value="Pyruvate Phosphate Dikinase, domain 2"/>
    <property type="match status" value="1"/>
</dbReference>
<evidence type="ECO:0000259" key="11">
    <source>
        <dbReference type="Pfam" id="PF00391"/>
    </source>
</evidence>
<dbReference type="STRING" id="1237085.Ngar_c04290"/>
<evidence type="ECO:0000256" key="10">
    <source>
        <dbReference type="PIRSR" id="PIRSR000853-3"/>
    </source>
</evidence>
<dbReference type="HOGENOM" id="CLU_015345_0_2_2"/>
<dbReference type="Gene3D" id="3.50.30.10">
    <property type="entry name" value="Phosphohistidine domain"/>
    <property type="match status" value="1"/>
</dbReference>
<dbReference type="AlphaFoldDB" id="K0I7Y1"/>
<dbReference type="Pfam" id="PF02896">
    <property type="entry name" value="PEP-utilizers_C"/>
    <property type="match status" value="1"/>
</dbReference>
<evidence type="ECO:0000256" key="9">
    <source>
        <dbReference type="ARBA" id="ARBA00022842"/>
    </source>
</evidence>
<dbReference type="NCBIfam" id="NF004531">
    <property type="entry name" value="PRK05878.1"/>
    <property type="match status" value="1"/>
</dbReference>
<dbReference type="InterPro" id="IPR010121">
    <property type="entry name" value="Pyruvate_phosphate_dikinase"/>
</dbReference>
<accession>K0I7Y1</accession>
<dbReference type="InterPro" id="IPR018274">
    <property type="entry name" value="PEP_util_AS"/>
</dbReference>
<evidence type="ECO:0000259" key="13">
    <source>
        <dbReference type="Pfam" id="PF02896"/>
    </source>
</evidence>
<dbReference type="RefSeq" id="WP_015017922.1">
    <property type="nucleotide sequence ID" value="NC_018719.1"/>
</dbReference>
<dbReference type="GO" id="GO:0016301">
    <property type="term" value="F:kinase activity"/>
    <property type="evidence" value="ECO:0007669"/>
    <property type="project" value="UniProtKB-KW"/>
</dbReference>
<dbReference type="EMBL" id="CP002408">
    <property type="protein sequence ID" value="AFU57376.1"/>
    <property type="molecule type" value="Genomic_DNA"/>
</dbReference>
<dbReference type="Pfam" id="PF00391">
    <property type="entry name" value="PEP-utilizers"/>
    <property type="match status" value="1"/>
</dbReference>
<keyword evidence="8" id="KW-0067">ATP-binding</keyword>
<dbReference type="SUPFAM" id="SSF52009">
    <property type="entry name" value="Phosphohistidine domain"/>
    <property type="match status" value="1"/>
</dbReference>
<dbReference type="NCBIfam" id="TIGR01828">
    <property type="entry name" value="pyru_phos_dikin"/>
    <property type="match status" value="1"/>
</dbReference>
<feature type="domain" description="Pyruvate phosphate dikinase AMP/ATP-binding" evidence="12">
    <location>
        <begin position="29"/>
        <end position="65"/>
    </location>
</feature>
<evidence type="ECO:0000313" key="14">
    <source>
        <dbReference type="EMBL" id="AFU57376.1"/>
    </source>
</evidence>
<dbReference type="GeneID" id="13796604"/>
<dbReference type="Gene3D" id="3.30.1490.20">
    <property type="entry name" value="ATP-grasp fold, A domain"/>
    <property type="match status" value="1"/>
</dbReference>
<dbReference type="Gene3D" id="3.20.20.60">
    <property type="entry name" value="Phosphoenolpyruvate-binding domains"/>
    <property type="match status" value="1"/>
</dbReference>
<keyword evidence="5 10" id="KW-0479">Metal-binding</keyword>
<dbReference type="InParanoid" id="K0I7Y1"/>
<dbReference type="InterPro" id="IPR002192">
    <property type="entry name" value="PPDK_AMP/ATP-bd"/>
</dbReference>
<feature type="domain" description="Pyruvate phosphate dikinase AMP/ATP-binding" evidence="12">
    <location>
        <begin position="73"/>
        <end position="294"/>
    </location>
</feature>
<dbReference type="GO" id="GO:0005524">
    <property type="term" value="F:ATP binding"/>
    <property type="evidence" value="ECO:0007669"/>
    <property type="project" value="UniProtKB-KW"/>
</dbReference>
<keyword evidence="15" id="KW-1185">Reference proteome</keyword>
<sequence>MSEEGFGKAPAIVKPIYFFDEADGKNKMLLGGKGAGLAEMTRLGLPVPPGFIITTEICEKFYEAGRRLPDGLMDEVRRSISRLESLTGKKFGDPQNPLLVSVRSGAPVSMPGMMDTILNLGLNDETVEGLSRKSNDPRFAWDAYRRFIQMFGKIVLGVDDRKFDSILAGKDLSNPKVLKDIAMSFKSLCEGTGGKKFPADPYKQLELAIDAVFRSWTGKRAVEYRKQHNITPDMAGGTAVTIVTMVFGNMGSDSCTGVVFTRDPETGEKQLYGDYLINAQGEDVVSGRATPNHIDSLVSEMPDVYQQLLGVCEKLESHFKEPQDVEFTVEKGRLYILQTRAAKMNAVAAVKTSIDLYHEGLITKTAALERIDPEGLEQILYRRIDPHVKQKAIATGIGASPGAASGIAVFDVAQAEALGKKGEKVILVREDTKPDDVPAFFQSVGILTSRGGKTSHAAVVARGMGKPCVVGCSQIEIDAEGKSFSVGGKKVVVSEGQKITIDGSTGRVYVGEIPTVEPEISSEFKELLQWSSEMKGIKIRANADTVESAALARKYGAEGIGLCRTERMFNQHDRIMQFVSMIMAENEEERRRALAELEPLQKSDFKAILREMNGLPVTIRLLDPPLHEFLPKEEDLMQKIFELKSSSAKPSEIARIEKILHRVHELSEINPMLGHRGVRMGISFPEIYETQIRSICEAAAELAKEGVAVEPQIMVPQVGLVEELAAVRQIFESVKREVEHRHRIKLKIKFGSMIEVVRACLVADDIAHLVDFISFGTNDLTQATFSFSREDAEGKFLPFYLEKGIVSVNPFQSIDRKGVGRLMKMAVDMARKEKKDIEIGICGEHGGDPRSIEFCSTAGLDYVSASSHRIPIAILAAAQSAIKQNKRLHRHSTIA</sequence>
<protein>
    <recommendedName>
        <fullName evidence="3">pyruvate, phosphate dikinase</fullName>
        <ecNumber evidence="3">2.7.9.1</ecNumber>
    </recommendedName>
</protein>